<dbReference type="SUPFAM" id="SSF142338">
    <property type="entry name" value="CofD-like"/>
    <property type="match status" value="1"/>
</dbReference>
<name>A0A2N6T706_9CORY</name>
<evidence type="ECO:0000313" key="3">
    <source>
        <dbReference type="EMBL" id="PMC65105.1"/>
    </source>
</evidence>
<dbReference type="HAMAP" id="MF_00973">
    <property type="entry name" value="Gluconeogen_factor"/>
    <property type="match status" value="1"/>
</dbReference>
<dbReference type="GO" id="GO:0005737">
    <property type="term" value="C:cytoplasm"/>
    <property type="evidence" value="ECO:0007669"/>
    <property type="project" value="UniProtKB-SubCell"/>
</dbReference>
<gene>
    <name evidence="3" type="ORF">CJ203_01375</name>
</gene>
<sequence>MNASHINVASLGGGHGLHQTLLAAKQIAATNNGVVDPGNYHVNAIVTVADDGGSSGRLRRELDIVPPGDLRMALAALTPSSEFGEEWKHIIQHRFGGNGAMAGHAVGNLIIAGMAEAYGDLQRALDTVGQWTQTVGRVLPVALEPLDIEADVAGLDDDPRVVRSVRGQVAVATTPGSVRRVRILPANPPANPAAVQAILNADVVTIGPGSWFSSVIPHLLIPEIVQALTDTQATVIVILNLSPEAGETPGFTTERHIHVFNQHAPELKVDYFLADSGITLSEGERRYLQRAAASAGAEVTFADLAEVDASSQRTSRHDPEKLAAAITSLVRGN</sequence>
<keyword evidence="4" id="KW-1185">Reference proteome</keyword>
<evidence type="ECO:0000256" key="1">
    <source>
        <dbReference type="ARBA" id="ARBA00022490"/>
    </source>
</evidence>
<dbReference type="InterPro" id="IPR038136">
    <property type="entry name" value="CofD-like_dom_sf"/>
</dbReference>
<dbReference type="PANTHER" id="PTHR30135:SF3">
    <property type="entry name" value="GLUCONEOGENESIS FACTOR-RELATED"/>
    <property type="match status" value="1"/>
</dbReference>
<evidence type="ECO:0000256" key="2">
    <source>
        <dbReference type="HAMAP-Rule" id="MF_00973"/>
    </source>
</evidence>
<dbReference type="InterPro" id="IPR010119">
    <property type="entry name" value="Gluconeogen_factor"/>
</dbReference>
<comment type="subcellular location">
    <subcellularLocation>
        <location evidence="2">Cytoplasm</location>
    </subcellularLocation>
</comment>
<dbReference type="EMBL" id="PNHG01000002">
    <property type="protein sequence ID" value="PMC65105.1"/>
    <property type="molecule type" value="Genomic_DNA"/>
</dbReference>
<dbReference type="NCBIfam" id="TIGR01826">
    <property type="entry name" value="CofD_related"/>
    <property type="match status" value="1"/>
</dbReference>
<organism evidence="3 4">
    <name type="scientific">Corynebacterium tuscaniense</name>
    <dbReference type="NCBI Taxonomy" id="302449"/>
    <lineage>
        <taxon>Bacteria</taxon>
        <taxon>Bacillati</taxon>
        <taxon>Actinomycetota</taxon>
        <taxon>Actinomycetes</taxon>
        <taxon>Mycobacteriales</taxon>
        <taxon>Corynebacteriaceae</taxon>
        <taxon>Corynebacterium</taxon>
    </lineage>
</organism>
<proteinExistence type="inferred from homology"/>
<comment type="similarity">
    <text evidence="2">Belongs to the gluconeogenesis factor family.</text>
</comment>
<evidence type="ECO:0000313" key="4">
    <source>
        <dbReference type="Proteomes" id="UP000235836"/>
    </source>
</evidence>
<keyword evidence="1 2" id="KW-0963">Cytoplasm</keyword>
<comment type="caution">
    <text evidence="3">The sequence shown here is derived from an EMBL/GenBank/DDBJ whole genome shotgun (WGS) entry which is preliminary data.</text>
</comment>
<dbReference type="InterPro" id="IPR002882">
    <property type="entry name" value="CofD"/>
</dbReference>
<dbReference type="GO" id="GO:0043743">
    <property type="term" value="F:LPPG:FO 2-phospho-L-lactate transferase activity"/>
    <property type="evidence" value="ECO:0007669"/>
    <property type="project" value="InterPro"/>
</dbReference>
<dbReference type="CDD" id="cd07187">
    <property type="entry name" value="YvcK_like"/>
    <property type="match status" value="1"/>
</dbReference>
<dbReference type="GO" id="GO:0008360">
    <property type="term" value="P:regulation of cell shape"/>
    <property type="evidence" value="ECO:0007669"/>
    <property type="project" value="UniProtKB-UniRule"/>
</dbReference>
<dbReference type="Proteomes" id="UP000235836">
    <property type="component" value="Unassembled WGS sequence"/>
</dbReference>
<comment type="function">
    <text evidence="2">Required for morphogenesis under gluconeogenic growth conditions.</text>
</comment>
<reference evidence="3 4" key="1">
    <citation type="submission" date="2017-09" db="EMBL/GenBank/DDBJ databases">
        <title>Bacterial strain isolated from the female urinary microbiota.</title>
        <authorList>
            <person name="Thomas-White K."/>
            <person name="Kumar N."/>
            <person name="Forster S."/>
            <person name="Putonti C."/>
            <person name="Lawley T."/>
            <person name="Wolfe A.J."/>
        </authorList>
    </citation>
    <scope>NUCLEOTIDE SEQUENCE [LARGE SCALE GENOMIC DNA]</scope>
    <source>
        <strain evidence="3 4">UMB0792</strain>
    </source>
</reference>
<dbReference type="AlphaFoldDB" id="A0A2N6T706"/>
<accession>A0A2N6T706</accession>
<dbReference type="Pfam" id="PF01933">
    <property type="entry name" value="CofD"/>
    <property type="match status" value="1"/>
</dbReference>
<dbReference type="PANTHER" id="PTHR30135">
    <property type="entry name" value="UNCHARACTERIZED PROTEIN YVCK-RELATED"/>
    <property type="match status" value="1"/>
</dbReference>
<dbReference type="RefSeq" id="WP_102723279.1">
    <property type="nucleotide sequence ID" value="NZ_JBHRZL010000039.1"/>
</dbReference>
<protein>
    <recommendedName>
        <fullName evidence="2">Putative gluconeogenesis factor</fullName>
    </recommendedName>
</protein>
<dbReference type="Gene3D" id="3.40.50.10680">
    <property type="entry name" value="CofD-like domains"/>
    <property type="match status" value="1"/>
</dbReference>